<dbReference type="KEGG" id="sia:M1425_1871"/>
<dbReference type="RefSeq" id="WP_012711845.1">
    <property type="nucleotide sequence ID" value="NC_012588.1"/>
</dbReference>
<proteinExistence type="predicted"/>
<protein>
    <submittedName>
        <fullName evidence="1">Uncharacterized protein</fullName>
    </submittedName>
</protein>
<gene>
    <name evidence="1" type="ordered locus">M1425_1871</name>
</gene>
<organism evidence="1 2">
    <name type="scientific">Saccharolobus islandicus (strain M.14.25 / Kamchatka #1)</name>
    <name type="common">Sulfolobus islandicus</name>
    <dbReference type="NCBI Taxonomy" id="427317"/>
    <lineage>
        <taxon>Archaea</taxon>
        <taxon>Thermoproteota</taxon>
        <taxon>Thermoprotei</taxon>
        <taxon>Sulfolobales</taxon>
        <taxon>Sulfolobaceae</taxon>
        <taxon>Saccharolobus</taxon>
    </lineage>
</organism>
<accession>C3MY58</accession>
<name>C3MY58_SACI4</name>
<dbReference type="GeneID" id="84053433"/>
<dbReference type="Proteomes" id="UP000001350">
    <property type="component" value="Chromosome"/>
</dbReference>
<reference evidence="1 2" key="1">
    <citation type="journal article" date="2009" name="Proc. Natl. Acad. Sci. U.S.A.">
        <title>Biogeography of the Sulfolobus islandicus pan-genome.</title>
        <authorList>
            <person name="Reno M.L."/>
            <person name="Held N.L."/>
            <person name="Fields C.J."/>
            <person name="Burke P.V."/>
            <person name="Whitaker R.J."/>
        </authorList>
    </citation>
    <scope>NUCLEOTIDE SEQUENCE [LARGE SCALE GENOMIC DNA]</scope>
    <source>
        <strain evidence="2">M.14.25 / Kamchatka #1</strain>
    </source>
</reference>
<sequence>MIVPVHVSYRELEEICEADRDGYAICDDYEGEIEISADEVEFDYVDLEDIVDEYTEDIIEILLKDHKKELERALVKLMTHR</sequence>
<evidence type="ECO:0000313" key="1">
    <source>
        <dbReference type="EMBL" id="ACP38615.1"/>
    </source>
</evidence>
<dbReference type="AlphaFoldDB" id="C3MY58"/>
<evidence type="ECO:0000313" key="2">
    <source>
        <dbReference type="Proteomes" id="UP000001350"/>
    </source>
</evidence>
<dbReference type="EMBL" id="CP001400">
    <property type="protein sequence ID" value="ACP38615.1"/>
    <property type="molecule type" value="Genomic_DNA"/>
</dbReference>
<dbReference type="HOGENOM" id="CLU_189641_0_0_2"/>